<dbReference type="InterPro" id="IPR022385">
    <property type="entry name" value="Rhs_assc_core"/>
</dbReference>
<evidence type="ECO:0000313" key="2">
    <source>
        <dbReference type="Proteomes" id="UP000578686"/>
    </source>
</evidence>
<dbReference type="Gene3D" id="2.180.10.10">
    <property type="entry name" value="RHS repeat-associated core"/>
    <property type="match status" value="1"/>
</dbReference>
<comment type="caution">
    <text evidence="1">The sequence shown here is derived from an EMBL/GenBank/DDBJ whole genome shotgun (WGS) entry which is preliminary data.</text>
</comment>
<reference evidence="1 2" key="1">
    <citation type="submission" date="2020-03" db="EMBL/GenBank/DDBJ databases">
        <title>Draft genome of Streptomyces sp. ventii, isolated from the Axial Seamount in the Pacific Ocean, and resequencing of the two type strains Streptomyces lonarensis strain NCL 716 and Streptomyces bohaiensis strain 11A07.</title>
        <authorList>
            <person name="Loughran R.M."/>
            <person name="Pfannmuller K.M."/>
            <person name="Wasson B.J."/>
            <person name="Deadmond M.C."/>
            <person name="Paddock B.E."/>
            <person name="Koyack M.J."/>
            <person name="Gallegos D.A."/>
            <person name="Mitchell E.A."/>
            <person name="Ushijima B."/>
            <person name="Saw J.H."/>
            <person name="Mcphail K.L."/>
            <person name="Videau P."/>
        </authorList>
    </citation>
    <scope>NUCLEOTIDE SEQUENCE [LARGE SCALE GENOMIC DNA]</scope>
    <source>
        <strain evidence="1 2">NCL716</strain>
    </source>
</reference>
<organism evidence="1 2">
    <name type="scientific">Streptomyces lonarensis</name>
    <dbReference type="NCBI Taxonomy" id="700599"/>
    <lineage>
        <taxon>Bacteria</taxon>
        <taxon>Bacillati</taxon>
        <taxon>Actinomycetota</taxon>
        <taxon>Actinomycetes</taxon>
        <taxon>Kitasatosporales</taxon>
        <taxon>Streptomycetaceae</taxon>
        <taxon>Streptomyces</taxon>
    </lineage>
</organism>
<name>A0A7X6CZN2_9ACTN</name>
<dbReference type="RefSeq" id="WP_167968720.1">
    <property type="nucleotide sequence ID" value="NZ_BHZG01000379.1"/>
</dbReference>
<gene>
    <name evidence="1" type="ORF">HCN56_07420</name>
</gene>
<dbReference type="PANTHER" id="PTHR32305">
    <property type="match status" value="1"/>
</dbReference>
<dbReference type="EMBL" id="JAAVJD010000036">
    <property type="protein sequence ID" value="NJQ05410.1"/>
    <property type="molecule type" value="Genomic_DNA"/>
</dbReference>
<keyword evidence="2" id="KW-1185">Reference proteome</keyword>
<accession>A0A7X6CZN2</accession>
<dbReference type="InterPro" id="IPR050708">
    <property type="entry name" value="T6SS_VgrG/RHS"/>
</dbReference>
<dbReference type="PANTHER" id="PTHR32305:SF15">
    <property type="entry name" value="PROTEIN RHSA-RELATED"/>
    <property type="match status" value="1"/>
</dbReference>
<sequence>MLGNGVLADGHEEATGLYHLPAHYCDPRIGRFTQPDPSGQEKNPYLYAEGDPVNCIDPTGLYSVEDFAIDIGAVAASGAAGASAGAGVGCGIGFFVATLPGCGAGSVAGGAIGGSLGIVGGALTVISLRN</sequence>
<evidence type="ECO:0000313" key="1">
    <source>
        <dbReference type="EMBL" id="NJQ05410.1"/>
    </source>
</evidence>
<dbReference type="NCBIfam" id="TIGR03696">
    <property type="entry name" value="Rhs_assc_core"/>
    <property type="match status" value="1"/>
</dbReference>
<dbReference type="AlphaFoldDB" id="A0A7X6CZN2"/>
<proteinExistence type="predicted"/>
<protein>
    <submittedName>
        <fullName evidence="1">RHS repeat-associated core domain-containing protein</fullName>
    </submittedName>
</protein>
<dbReference type="Proteomes" id="UP000578686">
    <property type="component" value="Unassembled WGS sequence"/>
</dbReference>